<proteinExistence type="predicted"/>
<dbReference type="EMBL" id="GDHF01018222">
    <property type="protein sequence ID" value="JAI34092.1"/>
    <property type="molecule type" value="Transcribed_RNA"/>
</dbReference>
<reference evidence="2" key="1">
    <citation type="submission" date="2015-06" db="EMBL/GenBank/DDBJ databases">
        <authorList>
            <person name="Hoefler B.C."/>
            <person name="Straight P.D."/>
        </authorList>
    </citation>
    <scope>NUCLEOTIDE SEQUENCE</scope>
</reference>
<gene>
    <name evidence="2" type="ORF">c0_g1_i1</name>
</gene>
<organism evidence="2">
    <name type="scientific">Bactrocera latifrons</name>
    <name type="common">Malaysian fruit fly</name>
    <name type="synonym">Chaetodacus latifrons</name>
    <dbReference type="NCBI Taxonomy" id="174628"/>
    <lineage>
        <taxon>Eukaryota</taxon>
        <taxon>Metazoa</taxon>
        <taxon>Ecdysozoa</taxon>
        <taxon>Arthropoda</taxon>
        <taxon>Hexapoda</taxon>
        <taxon>Insecta</taxon>
        <taxon>Pterygota</taxon>
        <taxon>Neoptera</taxon>
        <taxon>Endopterygota</taxon>
        <taxon>Diptera</taxon>
        <taxon>Brachycera</taxon>
        <taxon>Muscomorpha</taxon>
        <taxon>Tephritoidea</taxon>
        <taxon>Tephritidae</taxon>
        <taxon>Bactrocera</taxon>
        <taxon>Bactrocera</taxon>
    </lineage>
</organism>
<evidence type="ECO:0000259" key="1">
    <source>
        <dbReference type="PROSITE" id="PS50878"/>
    </source>
</evidence>
<dbReference type="AlphaFoldDB" id="A0A0K8V578"/>
<dbReference type="Pfam" id="PF00078">
    <property type="entry name" value="RVT_1"/>
    <property type="match status" value="1"/>
</dbReference>
<dbReference type="InterPro" id="IPR000477">
    <property type="entry name" value="RT_dom"/>
</dbReference>
<feature type="domain" description="Reverse transcriptase" evidence="1">
    <location>
        <begin position="1"/>
        <end position="115"/>
    </location>
</feature>
<dbReference type="PROSITE" id="PS50878">
    <property type="entry name" value="RT_POL"/>
    <property type="match status" value="1"/>
</dbReference>
<accession>A0A0K8V578</accession>
<protein>
    <recommendedName>
        <fullName evidence="1">Reverse transcriptase domain-containing protein</fullName>
    </recommendedName>
</protein>
<sequence>MRPLDSGVFAKNLLSPDYLKDATRPSLILREPSTTSYRRRSLQLWAVLTGQTLFYYSLLGWDNERVRRNVSKGTPQGGVLSPLLWSLVVSDLLRKLEDRGCRVIASADGTALMVK</sequence>
<name>A0A0K8V578_BACLA</name>
<evidence type="ECO:0000313" key="2">
    <source>
        <dbReference type="EMBL" id="JAI34092.1"/>
    </source>
</evidence>